<accession>W9XRP4</accession>
<dbReference type="InterPro" id="IPR036812">
    <property type="entry name" value="NAD(P)_OxRdtase_dom_sf"/>
</dbReference>
<dbReference type="PANTHER" id="PTHR43364:SF4">
    <property type="entry name" value="NAD(P)-LINKED OXIDOREDUCTASE SUPERFAMILY PROTEIN"/>
    <property type="match status" value="1"/>
</dbReference>
<feature type="domain" description="NADP-dependent oxidoreductase" evidence="3">
    <location>
        <begin position="24"/>
        <end position="323"/>
    </location>
</feature>
<proteinExistence type="inferred from homology"/>
<organism evidence="4 5">
    <name type="scientific">Capronia epimyces CBS 606.96</name>
    <dbReference type="NCBI Taxonomy" id="1182542"/>
    <lineage>
        <taxon>Eukaryota</taxon>
        <taxon>Fungi</taxon>
        <taxon>Dikarya</taxon>
        <taxon>Ascomycota</taxon>
        <taxon>Pezizomycotina</taxon>
        <taxon>Eurotiomycetes</taxon>
        <taxon>Chaetothyriomycetidae</taxon>
        <taxon>Chaetothyriales</taxon>
        <taxon>Herpotrichiellaceae</taxon>
        <taxon>Capronia</taxon>
    </lineage>
</organism>
<keyword evidence="1" id="KW-0560">Oxidoreductase</keyword>
<comment type="caution">
    <text evidence="4">The sequence shown here is derived from an EMBL/GenBank/DDBJ whole genome shotgun (WGS) entry which is preliminary data.</text>
</comment>
<name>W9XRP4_9EURO</name>
<dbReference type="RefSeq" id="XP_007734986.1">
    <property type="nucleotide sequence ID" value="XM_007736796.1"/>
</dbReference>
<reference evidence="4 5" key="1">
    <citation type="submission" date="2013-03" db="EMBL/GenBank/DDBJ databases">
        <title>The Genome Sequence of Capronia epimyces CBS 606.96.</title>
        <authorList>
            <consortium name="The Broad Institute Genomics Platform"/>
            <person name="Cuomo C."/>
            <person name="de Hoog S."/>
            <person name="Gorbushina A."/>
            <person name="Walker B."/>
            <person name="Young S.K."/>
            <person name="Zeng Q."/>
            <person name="Gargeya S."/>
            <person name="Fitzgerald M."/>
            <person name="Haas B."/>
            <person name="Abouelleil A."/>
            <person name="Allen A.W."/>
            <person name="Alvarado L."/>
            <person name="Arachchi H.M."/>
            <person name="Berlin A.M."/>
            <person name="Chapman S.B."/>
            <person name="Gainer-Dewar J."/>
            <person name="Goldberg J."/>
            <person name="Griggs A."/>
            <person name="Gujja S."/>
            <person name="Hansen M."/>
            <person name="Howarth C."/>
            <person name="Imamovic A."/>
            <person name="Ireland A."/>
            <person name="Larimer J."/>
            <person name="McCowan C."/>
            <person name="Murphy C."/>
            <person name="Pearson M."/>
            <person name="Poon T.W."/>
            <person name="Priest M."/>
            <person name="Roberts A."/>
            <person name="Saif S."/>
            <person name="Shea T."/>
            <person name="Sisk P."/>
            <person name="Sykes S."/>
            <person name="Wortman J."/>
            <person name="Nusbaum C."/>
            <person name="Birren B."/>
        </authorList>
    </citation>
    <scope>NUCLEOTIDE SEQUENCE [LARGE SCALE GENOMIC DNA]</scope>
    <source>
        <strain evidence="4 5">CBS 606.96</strain>
    </source>
</reference>
<keyword evidence="5" id="KW-1185">Reference proteome</keyword>
<dbReference type="GeneID" id="19170786"/>
<comment type="similarity">
    <text evidence="2">Belongs to the aldo/keto reductase family. Aldo/keto reductase 2 subfamily.</text>
</comment>
<protein>
    <recommendedName>
        <fullName evidence="3">NADP-dependent oxidoreductase domain-containing protein</fullName>
    </recommendedName>
</protein>
<dbReference type="AlphaFoldDB" id="W9XRP4"/>
<evidence type="ECO:0000313" key="5">
    <source>
        <dbReference type="Proteomes" id="UP000019478"/>
    </source>
</evidence>
<dbReference type="SUPFAM" id="SSF51430">
    <property type="entry name" value="NAD(P)-linked oxidoreductase"/>
    <property type="match status" value="1"/>
</dbReference>
<evidence type="ECO:0000256" key="2">
    <source>
        <dbReference type="ARBA" id="ARBA00038157"/>
    </source>
</evidence>
<dbReference type="CDD" id="cd19075">
    <property type="entry name" value="AKR_AKR7A1-5"/>
    <property type="match status" value="1"/>
</dbReference>
<evidence type="ECO:0000259" key="3">
    <source>
        <dbReference type="Pfam" id="PF00248"/>
    </source>
</evidence>
<dbReference type="Pfam" id="PF00248">
    <property type="entry name" value="Aldo_ket_red"/>
    <property type="match status" value="1"/>
</dbReference>
<dbReference type="OrthoDB" id="48988at2759"/>
<sequence>MSTATAAPPATDKTKTKTKRKRIEIIIGGPILGPQSEYATASKLEALVSLCQSHSITAIDEAKIYAASEAFVGATRLGAQGFRIDTKTPGGWEPGSSTRAGVVSNLRSSLQRLGVEQAHVFYLHAPDAAVALDETLAGVNDAHQAGLFSRFGLSNFPPREVERVYETARANGYVLPTVYQGCYSPVTRKPEDVLLPLLRRLGFSFYAYSPLAGGFLTKTKDQILAGVGRFNPNDMYGAMYRQMFGKPNYLDSLAAWAEIADQEGVSRAELAYRWVAWSSALNEECGDALILGCSSLDQMTQAVCGIEKGPLSDQAQSAIDALWAKVQHEALMDNFEAAQLGRLDGPTAS</sequence>
<dbReference type="Gene3D" id="3.20.20.100">
    <property type="entry name" value="NADP-dependent oxidoreductase domain"/>
    <property type="match status" value="1"/>
</dbReference>
<dbReference type="EMBL" id="AMGY01000005">
    <property type="protein sequence ID" value="EXJ82863.1"/>
    <property type="molecule type" value="Genomic_DNA"/>
</dbReference>
<dbReference type="InterPro" id="IPR050523">
    <property type="entry name" value="AKR_Detox_Biosynth"/>
</dbReference>
<dbReference type="eggNOG" id="ENOG502R41Z">
    <property type="taxonomic scope" value="Eukaryota"/>
</dbReference>
<dbReference type="Proteomes" id="UP000019478">
    <property type="component" value="Unassembled WGS sequence"/>
</dbReference>
<evidence type="ECO:0000313" key="4">
    <source>
        <dbReference type="EMBL" id="EXJ82863.1"/>
    </source>
</evidence>
<dbReference type="HOGENOM" id="CLU_023205_1_1_1"/>
<dbReference type="GO" id="GO:0016491">
    <property type="term" value="F:oxidoreductase activity"/>
    <property type="evidence" value="ECO:0007669"/>
    <property type="project" value="UniProtKB-KW"/>
</dbReference>
<gene>
    <name evidence="4" type="ORF">A1O3_06678</name>
</gene>
<dbReference type="PANTHER" id="PTHR43364">
    <property type="entry name" value="NADH-SPECIFIC METHYLGLYOXAL REDUCTASE-RELATED"/>
    <property type="match status" value="1"/>
</dbReference>
<dbReference type="STRING" id="1182542.W9XRP4"/>
<evidence type="ECO:0000256" key="1">
    <source>
        <dbReference type="ARBA" id="ARBA00023002"/>
    </source>
</evidence>
<dbReference type="InterPro" id="IPR023210">
    <property type="entry name" value="NADP_OxRdtase_dom"/>
</dbReference>